<organism evidence="1">
    <name type="scientific">uncultured Caudovirales phage</name>
    <dbReference type="NCBI Taxonomy" id="2100421"/>
    <lineage>
        <taxon>Viruses</taxon>
        <taxon>Duplodnaviria</taxon>
        <taxon>Heunggongvirae</taxon>
        <taxon>Uroviricota</taxon>
        <taxon>Caudoviricetes</taxon>
        <taxon>Peduoviridae</taxon>
        <taxon>Maltschvirus</taxon>
        <taxon>Maltschvirus maltsch</taxon>
    </lineage>
</organism>
<sequence length="56" mass="6620">MKQLKELGIFETQSYKSYIIKFNDIHNLYHVSKDNQHIYSNASLSDVKFNIDLITN</sequence>
<accession>A0A6J5T843</accession>
<proteinExistence type="predicted"/>
<dbReference type="EMBL" id="LR797818">
    <property type="protein sequence ID" value="CAB4241016.1"/>
    <property type="molecule type" value="Genomic_DNA"/>
</dbReference>
<reference evidence="1" key="1">
    <citation type="submission" date="2020-05" db="EMBL/GenBank/DDBJ databases">
        <authorList>
            <person name="Chiriac C."/>
            <person name="Salcher M."/>
            <person name="Ghai R."/>
            <person name="Kavagutti S V."/>
        </authorList>
    </citation>
    <scope>NUCLEOTIDE SEQUENCE</scope>
</reference>
<name>A0A6J5T843_9CAUD</name>
<evidence type="ECO:0000313" key="1">
    <source>
        <dbReference type="EMBL" id="CAB4241016.1"/>
    </source>
</evidence>
<gene>
    <name evidence="1" type="ORF">UFOVP22_44</name>
</gene>
<protein>
    <submittedName>
        <fullName evidence="1">Uncharacterized protein</fullName>
    </submittedName>
</protein>